<accession>X1C933</accession>
<protein>
    <submittedName>
        <fullName evidence="1">Uncharacterized protein</fullName>
    </submittedName>
</protein>
<sequence length="113" mass="12043">MNVRTLILLTTLALLGFSSSVAFDVTAGNWGINHIGAKGTPGDVAEGDLFPPKTSTEITLTEYKLWAGVGGREKHKPESDHGRVWQCSCQFGGSLVNANAKNVHCPAAVEDFD</sequence>
<name>X1C933_9ZZZZ</name>
<dbReference type="AlphaFoldDB" id="X1C933"/>
<dbReference type="EMBL" id="BART01020442">
    <property type="protein sequence ID" value="GAH03902.1"/>
    <property type="molecule type" value="Genomic_DNA"/>
</dbReference>
<organism evidence="1">
    <name type="scientific">marine sediment metagenome</name>
    <dbReference type="NCBI Taxonomy" id="412755"/>
    <lineage>
        <taxon>unclassified sequences</taxon>
        <taxon>metagenomes</taxon>
        <taxon>ecological metagenomes</taxon>
    </lineage>
</organism>
<reference evidence="1" key="1">
    <citation type="journal article" date="2014" name="Front. Microbiol.">
        <title>High frequency of phylogenetically diverse reductive dehalogenase-homologous genes in deep subseafloor sedimentary metagenomes.</title>
        <authorList>
            <person name="Kawai M."/>
            <person name="Futagami T."/>
            <person name="Toyoda A."/>
            <person name="Takaki Y."/>
            <person name="Nishi S."/>
            <person name="Hori S."/>
            <person name="Arai W."/>
            <person name="Tsubouchi T."/>
            <person name="Morono Y."/>
            <person name="Uchiyama I."/>
            <person name="Ito T."/>
            <person name="Fujiyama A."/>
            <person name="Inagaki F."/>
            <person name="Takami H."/>
        </authorList>
    </citation>
    <scope>NUCLEOTIDE SEQUENCE</scope>
    <source>
        <strain evidence="1">Expedition CK06-06</strain>
    </source>
</reference>
<proteinExistence type="predicted"/>
<comment type="caution">
    <text evidence="1">The sequence shown here is derived from an EMBL/GenBank/DDBJ whole genome shotgun (WGS) entry which is preliminary data.</text>
</comment>
<gene>
    <name evidence="1" type="ORF">S01H4_37979</name>
</gene>
<evidence type="ECO:0000313" key="1">
    <source>
        <dbReference type="EMBL" id="GAH03902.1"/>
    </source>
</evidence>